<keyword evidence="2" id="KW-0812">Transmembrane</keyword>
<dbReference type="Proteomes" id="UP000186817">
    <property type="component" value="Unassembled WGS sequence"/>
</dbReference>
<evidence type="ECO:0000313" key="3">
    <source>
        <dbReference type="EMBL" id="OLQ08442.1"/>
    </source>
</evidence>
<keyword evidence="2" id="KW-0472">Membrane</keyword>
<protein>
    <submittedName>
        <fullName evidence="3">Uncharacterized protein</fullName>
    </submittedName>
</protein>
<feature type="region of interest" description="Disordered" evidence="1">
    <location>
        <begin position="321"/>
        <end position="342"/>
    </location>
</feature>
<feature type="transmembrane region" description="Helical" evidence="2">
    <location>
        <begin position="226"/>
        <end position="245"/>
    </location>
</feature>
<dbReference type="AlphaFoldDB" id="A0A1Q9ELY7"/>
<dbReference type="OrthoDB" id="10483637at2759"/>
<proteinExistence type="predicted"/>
<organism evidence="3 4">
    <name type="scientific">Symbiodinium microadriaticum</name>
    <name type="common">Dinoflagellate</name>
    <name type="synonym">Zooxanthella microadriatica</name>
    <dbReference type="NCBI Taxonomy" id="2951"/>
    <lineage>
        <taxon>Eukaryota</taxon>
        <taxon>Sar</taxon>
        <taxon>Alveolata</taxon>
        <taxon>Dinophyceae</taxon>
        <taxon>Suessiales</taxon>
        <taxon>Symbiodiniaceae</taxon>
        <taxon>Symbiodinium</taxon>
    </lineage>
</organism>
<feature type="transmembrane region" description="Helical" evidence="2">
    <location>
        <begin position="275"/>
        <end position="295"/>
    </location>
</feature>
<evidence type="ECO:0000256" key="1">
    <source>
        <dbReference type="SAM" id="MobiDB-lite"/>
    </source>
</evidence>
<name>A0A1Q9ELY7_SYMMI</name>
<sequence length="342" mass="37377">MKTLETVCEPRCRCGLLLTFIGTLCFFAAICFTCIYVKLTPLYTAIECHQQSAALQDLKLGVPLIKPTEFDLLVEMNCSNPNPYDLSFEFTEPGSVFIGRGRTKVGETSNAKNKISHLPAEGRGPFWVHASTRINAMTLAGVFSDLMTSQGTLELRLQLRQRLMVDMTLVLGASMAIQQDFKKDCGMMIGNLGLHPTIGPLSCADNFEELSILPASAGRSDGIMRGLAEAIPVLLVIVFVAASWAPQRFDIVFVLSFDIFDQRCGRAGETRAKNLGLGVAMAVFYILGLLCYVCAARRFMRRGPSSKADTANVMQKVSMSEVSASSSESEAEGNNASRWPWA</sequence>
<dbReference type="OMA" id="TRINAMT"/>
<evidence type="ECO:0000256" key="2">
    <source>
        <dbReference type="SAM" id="Phobius"/>
    </source>
</evidence>
<comment type="caution">
    <text evidence="3">The sequence shown here is derived from an EMBL/GenBank/DDBJ whole genome shotgun (WGS) entry which is preliminary data.</text>
</comment>
<evidence type="ECO:0000313" key="4">
    <source>
        <dbReference type="Proteomes" id="UP000186817"/>
    </source>
</evidence>
<dbReference type="EMBL" id="LSRX01000117">
    <property type="protein sequence ID" value="OLQ08442.1"/>
    <property type="molecule type" value="Genomic_DNA"/>
</dbReference>
<gene>
    <name evidence="3" type="ORF">AK812_SmicGene8044</name>
</gene>
<keyword evidence="4" id="KW-1185">Reference proteome</keyword>
<reference evidence="3 4" key="1">
    <citation type="submission" date="2016-02" db="EMBL/GenBank/DDBJ databases">
        <title>Genome analysis of coral dinoflagellate symbionts highlights evolutionary adaptations to a symbiotic lifestyle.</title>
        <authorList>
            <person name="Aranda M."/>
            <person name="Li Y."/>
            <person name="Liew Y.J."/>
            <person name="Baumgarten S."/>
            <person name="Simakov O."/>
            <person name="Wilson M."/>
            <person name="Piel J."/>
            <person name="Ashoor H."/>
            <person name="Bougouffa S."/>
            <person name="Bajic V.B."/>
            <person name="Ryu T."/>
            <person name="Ravasi T."/>
            <person name="Bayer T."/>
            <person name="Micklem G."/>
            <person name="Kim H."/>
            <person name="Bhak J."/>
            <person name="Lajeunesse T.C."/>
            <person name="Voolstra C.R."/>
        </authorList>
    </citation>
    <scope>NUCLEOTIDE SEQUENCE [LARGE SCALE GENOMIC DNA]</scope>
    <source>
        <strain evidence="3 4">CCMP2467</strain>
    </source>
</reference>
<accession>A0A1Q9ELY7</accession>
<keyword evidence="2" id="KW-1133">Transmembrane helix</keyword>
<feature type="transmembrane region" description="Helical" evidence="2">
    <location>
        <begin position="16"/>
        <end position="37"/>
    </location>
</feature>